<keyword evidence="4 5" id="KW-0413">Isomerase</keyword>
<feature type="signal peptide" evidence="7">
    <location>
        <begin position="1"/>
        <end position="24"/>
    </location>
</feature>
<keyword evidence="3 5" id="KW-0697">Rotamase</keyword>
<protein>
    <recommendedName>
        <fullName evidence="6">Peptidyl-prolyl cis-trans isomerase</fullName>
        <ecNumber evidence="6">5.2.1.8</ecNumber>
    </recommendedName>
</protein>
<accession>A0A3N4PMT0</accession>
<proteinExistence type="inferred from homology"/>
<dbReference type="PROSITE" id="PS51257">
    <property type="entry name" value="PROKAR_LIPOPROTEIN"/>
    <property type="match status" value="1"/>
</dbReference>
<evidence type="ECO:0000256" key="1">
    <source>
        <dbReference type="ARBA" id="ARBA00000971"/>
    </source>
</evidence>
<dbReference type="InterPro" id="IPR001179">
    <property type="entry name" value="PPIase_FKBP_dom"/>
</dbReference>
<feature type="domain" description="PPIase FKBP-type" evidence="8">
    <location>
        <begin position="83"/>
        <end position="171"/>
    </location>
</feature>
<dbReference type="PROSITE" id="PS50059">
    <property type="entry name" value="FKBP_PPIASE"/>
    <property type="match status" value="1"/>
</dbReference>
<dbReference type="Pfam" id="PF00254">
    <property type="entry name" value="FKBP_C"/>
    <property type="match status" value="1"/>
</dbReference>
<evidence type="ECO:0000256" key="7">
    <source>
        <dbReference type="SAM" id="SignalP"/>
    </source>
</evidence>
<keyword evidence="7" id="KW-0732">Signal</keyword>
<evidence type="ECO:0000256" key="3">
    <source>
        <dbReference type="ARBA" id="ARBA00023110"/>
    </source>
</evidence>
<dbReference type="AlphaFoldDB" id="A0A3N4PMT0"/>
<dbReference type="RefSeq" id="WP_123848113.1">
    <property type="nucleotide sequence ID" value="NZ_RPDH01000002.1"/>
</dbReference>
<comment type="similarity">
    <text evidence="2 6">Belongs to the FKBP-type PPIase family.</text>
</comment>
<reference evidence="9 10" key="1">
    <citation type="submission" date="2018-11" db="EMBL/GenBank/DDBJ databases">
        <title>Chitinophaga lutea sp.nov., isolate from arsenic contaminated soil.</title>
        <authorList>
            <person name="Zong Y."/>
        </authorList>
    </citation>
    <scope>NUCLEOTIDE SEQUENCE [LARGE SCALE GENOMIC DNA]</scope>
    <source>
        <strain evidence="9 10">ZY74</strain>
    </source>
</reference>
<dbReference type="EMBL" id="RPDH01000002">
    <property type="protein sequence ID" value="RPE09115.1"/>
    <property type="molecule type" value="Genomic_DNA"/>
</dbReference>
<evidence type="ECO:0000256" key="2">
    <source>
        <dbReference type="ARBA" id="ARBA00006577"/>
    </source>
</evidence>
<dbReference type="PANTHER" id="PTHR43811:SF19">
    <property type="entry name" value="39 KDA FK506-BINDING NUCLEAR PROTEIN"/>
    <property type="match status" value="1"/>
</dbReference>
<evidence type="ECO:0000313" key="10">
    <source>
        <dbReference type="Proteomes" id="UP000278351"/>
    </source>
</evidence>
<dbReference type="InterPro" id="IPR046357">
    <property type="entry name" value="PPIase_dom_sf"/>
</dbReference>
<comment type="catalytic activity">
    <reaction evidence="1 5 6">
        <text>[protein]-peptidylproline (omega=180) = [protein]-peptidylproline (omega=0)</text>
        <dbReference type="Rhea" id="RHEA:16237"/>
        <dbReference type="Rhea" id="RHEA-COMP:10747"/>
        <dbReference type="Rhea" id="RHEA-COMP:10748"/>
        <dbReference type="ChEBI" id="CHEBI:83833"/>
        <dbReference type="ChEBI" id="CHEBI:83834"/>
        <dbReference type="EC" id="5.2.1.8"/>
    </reaction>
</comment>
<dbReference type="GO" id="GO:0003755">
    <property type="term" value="F:peptidyl-prolyl cis-trans isomerase activity"/>
    <property type="evidence" value="ECO:0007669"/>
    <property type="project" value="UniProtKB-UniRule"/>
</dbReference>
<feature type="chain" id="PRO_5018205410" description="Peptidyl-prolyl cis-trans isomerase" evidence="7">
    <location>
        <begin position="25"/>
        <end position="171"/>
    </location>
</feature>
<evidence type="ECO:0000259" key="8">
    <source>
        <dbReference type="PROSITE" id="PS50059"/>
    </source>
</evidence>
<gene>
    <name evidence="9" type="ORF">EGT74_19085</name>
</gene>
<evidence type="ECO:0000313" key="9">
    <source>
        <dbReference type="EMBL" id="RPE09115.1"/>
    </source>
</evidence>
<evidence type="ECO:0000256" key="5">
    <source>
        <dbReference type="PROSITE-ProRule" id="PRU00277"/>
    </source>
</evidence>
<dbReference type="Gene3D" id="3.10.50.40">
    <property type="match status" value="1"/>
</dbReference>
<keyword evidence="10" id="KW-1185">Reference proteome</keyword>
<dbReference type="Proteomes" id="UP000278351">
    <property type="component" value="Unassembled WGS sequence"/>
</dbReference>
<evidence type="ECO:0000256" key="6">
    <source>
        <dbReference type="RuleBase" id="RU003915"/>
    </source>
</evidence>
<comment type="caution">
    <text evidence="9">The sequence shown here is derived from an EMBL/GenBank/DDBJ whole genome shotgun (WGS) entry which is preliminary data.</text>
</comment>
<name>A0A3N4PMT0_9BACT</name>
<organism evidence="9 10">
    <name type="scientific">Chitinophaga lutea</name>
    <dbReference type="NCBI Taxonomy" id="2488634"/>
    <lineage>
        <taxon>Bacteria</taxon>
        <taxon>Pseudomonadati</taxon>
        <taxon>Bacteroidota</taxon>
        <taxon>Chitinophagia</taxon>
        <taxon>Chitinophagales</taxon>
        <taxon>Chitinophagaceae</taxon>
        <taxon>Chitinophaga</taxon>
    </lineage>
</organism>
<dbReference type="EC" id="5.2.1.8" evidence="6"/>
<dbReference type="SUPFAM" id="SSF54534">
    <property type="entry name" value="FKBP-like"/>
    <property type="match status" value="1"/>
</dbReference>
<dbReference type="PANTHER" id="PTHR43811">
    <property type="entry name" value="FKBP-TYPE PEPTIDYL-PROLYL CIS-TRANS ISOMERASE FKPA"/>
    <property type="match status" value="1"/>
</dbReference>
<dbReference type="OrthoDB" id="9814548at2"/>
<sequence>MMIKRLLYFFLLTACTALVFSSCAKEDSDTGSYMNMDGLNKENSAIRDFLREKKQDSGLVIHPSGMCYRIIDRGTGSQYITRENVPVVIYTRHLLPSEKFVESSLNLPTSFDGRQLKNHILGWQIGLPLIPKGGRIIMYIPSSLAFGSTGIPGTIPPNAILICDVTLVDFK</sequence>
<evidence type="ECO:0000256" key="4">
    <source>
        <dbReference type="ARBA" id="ARBA00023235"/>
    </source>
</evidence>